<sequence>MAVSTANRDEIQDGSTGVEEISGDLNHDEQ</sequence>
<feature type="region of interest" description="Disordered" evidence="1">
    <location>
        <begin position="1"/>
        <end position="30"/>
    </location>
</feature>
<dbReference type="AlphaFoldDB" id="A0A0K1YB17"/>
<organism evidence="2">
    <name type="scientific">uncultured haloarchaeon</name>
    <dbReference type="NCBI Taxonomy" id="160804"/>
    <lineage>
        <taxon>Archaea</taxon>
        <taxon>Methanobacteriati</taxon>
        <taxon>Methanobacteriota</taxon>
        <taxon>Stenosarchaea group</taxon>
        <taxon>Halobacteria</taxon>
        <taxon>Halobacteriales</taxon>
        <taxon>Halobacteriaceae</taxon>
        <taxon>environmental samples</taxon>
    </lineage>
</organism>
<protein>
    <submittedName>
        <fullName evidence="2">Uncharacterized protein</fullName>
    </submittedName>
</protein>
<accession>A0A0K1YB17</accession>
<dbReference type="EMBL" id="KT322178">
    <property type="protein sequence ID" value="AKY04325.1"/>
    <property type="molecule type" value="Genomic_DNA"/>
</dbReference>
<evidence type="ECO:0000256" key="1">
    <source>
        <dbReference type="SAM" id="MobiDB-lite"/>
    </source>
</evidence>
<reference evidence="2" key="1">
    <citation type="journal article" date="2015" name="BMC Genomics">
        <title>Diversity of the cell-wall associated genomic island of the archaeon Haloquadratum walsbyi.</title>
        <authorList>
            <person name="Martin-Cuadrado A.B."/>
            <person name="Pasic L."/>
            <person name="Rodriguez-Valera F."/>
        </authorList>
    </citation>
    <scope>NUCLEOTIDE SEQUENCE</scope>
</reference>
<name>A0A0K1YB17_9EURY</name>
<proteinExistence type="predicted"/>
<evidence type="ECO:0000313" key="2">
    <source>
        <dbReference type="EMBL" id="AKY04325.1"/>
    </source>
</evidence>